<dbReference type="GO" id="GO:0006826">
    <property type="term" value="P:iron ion transport"/>
    <property type="evidence" value="ECO:0007669"/>
    <property type="project" value="InterPro"/>
</dbReference>
<dbReference type="InterPro" id="IPR007845">
    <property type="entry name" value="HemS/ChuX_dom"/>
</dbReference>
<dbReference type="SUPFAM" id="SSF144064">
    <property type="entry name" value="Heme iron utilization protein-like"/>
    <property type="match status" value="1"/>
</dbReference>
<organism evidence="2 3">
    <name type="scientific">Aminobacter carboxidus</name>
    <dbReference type="NCBI Taxonomy" id="376165"/>
    <lineage>
        <taxon>Bacteria</taxon>
        <taxon>Pseudomonadati</taxon>
        <taxon>Pseudomonadota</taxon>
        <taxon>Alphaproteobacteria</taxon>
        <taxon>Hyphomicrobiales</taxon>
        <taxon>Phyllobacteriaceae</taxon>
        <taxon>Aminobacter</taxon>
    </lineage>
</organism>
<evidence type="ECO:0000259" key="1">
    <source>
        <dbReference type="Pfam" id="PF05171"/>
    </source>
</evidence>
<dbReference type="Pfam" id="PF05171">
    <property type="entry name" value="HemS"/>
    <property type="match status" value="1"/>
</dbReference>
<reference evidence="2 3" key="1">
    <citation type="submission" date="2020-08" db="EMBL/GenBank/DDBJ databases">
        <title>Genomic Encyclopedia of Type Strains, Phase IV (KMG-IV): sequencing the most valuable type-strain genomes for metagenomic binning, comparative biology and taxonomic classification.</title>
        <authorList>
            <person name="Goeker M."/>
        </authorList>
    </citation>
    <scope>NUCLEOTIDE SEQUENCE [LARGE SCALE GENOMIC DNA]</scope>
    <source>
        <strain evidence="2 3">DSM 17454</strain>
    </source>
</reference>
<evidence type="ECO:0000313" key="2">
    <source>
        <dbReference type="EMBL" id="MBB6467601.1"/>
    </source>
</evidence>
<dbReference type="Proteomes" id="UP000532373">
    <property type="component" value="Unassembled WGS sequence"/>
</dbReference>
<sequence>MNARTPHKRERLDVAPAALLALLPAIGRVMINSERLGATHERIGTVEQVRIEDGWLVCEGKEHNSRIELAAIATVIVDRTSVMREKSYPRIELRGADGESIANVTGFEGLDPFDAVLGEFPQGVELAFSERSGNGLGERKELDADDAGLEPFAAAERSGGRVRIEFSRPSFWQAWEGDMPAVKPVMGYVNVMQRDFHLHLKGGSVGGWRREDGTDQLRFVALAADGAETGLTVTGVPASFG</sequence>
<feature type="domain" description="Haemin-degrading HemS/ChuX" evidence="1">
    <location>
        <begin position="2"/>
        <end position="104"/>
    </location>
</feature>
<protein>
    <submittedName>
        <fullName evidence="2">Heme degradation protein</fullName>
    </submittedName>
</protein>
<dbReference type="InterPro" id="IPR053733">
    <property type="entry name" value="Heme_Transport_Util_sf"/>
</dbReference>
<comment type="caution">
    <text evidence="2">The sequence shown here is derived from an EMBL/GenBank/DDBJ whole genome shotgun (WGS) entry which is preliminary data.</text>
</comment>
<dbReference type="Gene3D" id="3.40.1570.10">
    <property type="entry name" value="HemS/ChuS/ChuX like domains"/>
    <property type="match status" value="1"/>
</dbReference>
<name>A0A8E2BCI3_9HYPH</name>
<accession>A0A8E2BCI3</accession>
<proteinExistence type="predicted"/>
<gene>
    <name evidence="2" type="ORF">HNQ96_003482</name>
</gene>
<dbReference type="EMBL" id="JACHGI010000006">
    <property type="protein sequence ID" value="MBB6467601.1"/>
    <property type="molecule type" value="Genomic_DNA"/>
</dbReference>
<dbReference type="RefSeq" id="WP_184769996.1">
    <property type="nucleotide sequence ID" value="NZ_JACHGI010000006.1"/>
</dbReference>
<dbReference type="AlphaFoldDB" id="A0A8E2BCI3"/>
<evidence type="ECO:0000313" key="3">
    <source>
        <dbReference type="Proteomes" id="UP000532373"/>
    </source>
</evidence>